<keyword evidence="3" id="KW-0597">Phosphoprotein</keyword>
<dbReference type="InterPro" id="IPR011712">
    <property type="entry name" value="Sig_transdc_His_kin_sub3_dim/P"/>
</dbReference>
<proteinExistence type="predicted"/>
<dbReference type="Pfam" id="PF07730">
    <property type="entry name" value="HisKA_3"/>
    <property type="match status" value="1"/>
</dbReference>
<name>A0A7W7HJ74_9ACTN</name>
<evidence type="ECO:0000256" key="10">
    <source>
        <dbReference type="SAM" id="MobiDB-lite"/>
    </source>
</evidence>
<evidence type="ECO:0000256" key="7">
    <source>
        <dbReference type="ARBA" id="ARBA00022840"/>
    </source>
</evidence>
<keyword evidence="4" id="KW-0808">Transferase</keyword>
<dbReference type="EMBL" id="BOMP01000060">
    <property type="protein sequence ID" value="GIE41120.1"/>
    <property type="molecule type" value="Genomic_DNA"/>
</dbReference>
<evidence type="ECO:0000256" key="11">
    <source>
        <dbReference type="SAM" id="Phobius"/>
    </source>
</evidence>
<sequence length="410" mass="42341">MQDAGLAALLLIGTWAVDGATATPVTSGWFAEVAWLRGAPARWVLIGVCIAAVAVRRRWPIPAFAAASLAAVVQMAQAVAPVAADLAVPVILYTIAAQRRREVSLALLGSALAVATAWSVYVALDGRTDGWFYKGPFGVGGEVRAPDFAMFGPADWGGIPVLGSTMVVAWAIGWGVQSRRAYLGELRARARDLERERDQQAALAVAAERARITRELHDVVAHGLAVIVMQAQGGAAAFAKRPADTLAALDTIAATGRASLADIRHVLSASGQIDGPAQPVPGLAQLPRLVEQVRQAGTPVQLHINGSLRPLPAGVDVSSYRIIQEALTNTMKHAGPGAGAQVTVSFGSDELRLEAGDNGTGESASGGTGNGLRGMRERAALLGGEVAAGPGPDGGYVVRARFPLDAGETA</sequence>
<feature type="transmembrane region" description="Helical" evidence="11">
    <location>
        <begin position="156"/>
        <end position="176"/>
    </location>
</feature>
<keyword evidence="11" id="KW-0472">Membrane</keyword>
<dbReference type="Proteomes" id="UP000631312">
    <property type="component" value="Unassembled WGS sequence"/>
</dbReference>
<evidence type="ECO:0000256" key="9">
    <source>
        <dbReference type="SAM" id="Coils"/>
    </source>
</evidence>
<comment type="catalytic activity">
    <reaction evidence="1">
        <text>ATP + protein L-histidine = ADP + protein N-phospho-L-histidine.</text>
        <dbReference type="EC" id="2.7.13.3"/>
    </reaction>
</comment>
<dbReference type="InterPro" id="IPR003594">
    <property type="entry name" value="HATPase_dom"/>
</dbReference>
<evidence type="ECO:0000256" key="1">
    <source>
        <dbReference type="ARBA" id="ARBA00000085"/>
    </source>
</evidence>
<keyword evidence="6 14" id="KW-0418">Kinase</keyword>
<gene>
    <name evidence="13" type="ORF">Alo02nite_40180</name>
    <name evidence="14" type="ORF">BJ964_005671</name>
</gene>
<evidence type="ECO:0000256" key="2">
    <source>
        <dbReference type="ARBA" id="ARBA00012438"/>
    </source>
</evidence>
<dbReference type="Proteomes" id="UP000590511">
    <property type="component" value="Unassembled WGS sequence"/>
</dbReference>
<feature type="region of interest" description="Disordered" evidence="10">
    <location>
        <begin position="352"/>
        <end position="373"/>
    </location>
</feature>
<dbReference type="PANTHER" id="PTHR24421:SF10">
    <property type="entry name" value="NITRATE_NITRITE SENSOR PROTEIN NARQ"/>
    <property type="match status" value="1"/>
</dbReference>
<dbReference type="Pfam" id="PF02518">
    <property type="entry name" value="HATPase_c"/>
    <property type="match status" value="1"/>
</dbReference>
<dbReference type="PANTHER" id="PTHR24421">
    <property type="entry name" value="NITRATE/NITRITE SENSOR PROTEIN NARX-RELATED"/>
    <property type="match status" value="1"/>
</dbReference>
<dbReference type="SUPFAM" id="SSF55874">
    <property type="entry name" value="ATPase domain of HSP90 chaperone/DNA topoisomerase II/histidine kinase"/>
    <property type="match status" value="1"/>
</dbReference>
<dbReference type="SMART" id="SM00387">
    <property type="entry name" value="HATPase_c"/>
    <property type="match status" value="1"/>
</dbReference>
<feature type="transmembrane region" description="Helical" evidence="11">
    <location>
        <begin position="105"/>
        <end position="124"/>
    </location>
</feature>
<dbReference type="EMBL" id="JACHNC010000001">
    <property type="protein sequence ID" value="MBB4751510.1"/>
    <property type="molecule type" value="Genomic_DNA"/>
</dbReference>
<feature type="coiled-coil region" evidence="9">
    <location>
        <begin position="183"/>
        <end position="210"/>
    </location>
</feature>
<evidence type="ECO:0000259" key="12">
    <source>
        <dbReference type="SMART" id="SM00387"/>
    </source>
</evidence>
<evidence type="ECO:0000256" key="5">
    <source>
        <dbReference type="ARBA" id="ARBA00022741"/>
    </source>
</evidence>
<evidence type="ECO:0000313" key="15">
    <source>
        <dbReference type="Proteomes" id="UP000590511"/>
    </source>
</evidence>
<keyword evidence="8" id="KW-0902">Two-component regulatory system</keyword>
<keyword evidence="16" id="KW-1185">Reference proteome</keyword>
<keyword evidence="11" id="KW-0812">Transmembrane</keyword>
<dbReference type="CDD" id="cd16917">
    <property type="entry name" value="HATPase_UhpB-NarQ-NarX-like"/>
    <property type="match status" value="1"/>
</dbReference>
<evidence type="ECO:0000313" key="14">
    <source>
        <dbReference type="EMBL" id="MBB4751510.1"/>
    </source>
</evidence>
<accession>A0A7W7HJ74</accession>
<evidence type="ECO:0000256" key="6">
    <source>
        <dbReference type="ARBA" id="ARBA00022777"/>
    </source>
</evidence>
<dbReference type="AlphaFoldDB" id="A0A7W7HJ74"/>
<dbReference type="GO" id="GO:0000155">
    <property type="term" value="F:phosphorelay sensor kinase activity"/>
    <property type="evidence" value="ECO:0007669"/>
    <property type="project" value="InterPro"/>
</dbReference>
<reference evidence="14 15" key="1">
    <citation type="submission" date="2020-08" db="EMBL/GenBank/DDBJ databases">
        <title>Sequencing the genomes of 1000 actinobacteria strains.</title>
        <authorList>
            <person name="Klenk H.-P."/>
        </authorList>
    </citation>
    <scope>NUCLEOTIDE SEQUENCE [LARGE SCALE GENOMIC DNA]</scope>
    <source>
        <strain evidence="14 15">DSM 43150</strain>
    </source>
</reference>
<organism evidence="14 15">
    <name type="scientific">Actinoplanes lobatus</name>
    <dbReference type="NCBI Taxonomy" id="113568"/>
    <lineage>
        <taxon>Bacteria</taxon>
        <taxon>Bacillati</taxon>
        <taxon>Actinomycetota</taxon>
        <taxon>Actinomycetes</taxon>
        <taxon>Micromonosporales</taxon>
        <taxon>Micromonosporaceae</taxon>
        <taxon>Actinoplanes</taxon>
    </lineage>
</organism>
<dbReference type="InterPro" id="IPR050482">
    <property type="entry name" value="Sensor_HK_TwoCompSys"/>
</dbReference>
<evidence type="ECO:0000313" key="13">
    <source>
        <dbReference type="EMBL" id="GIE41120.1"/>
    </source>
</evidence>
<dbReference type="Gene3D" id="3.30.565.10">
    <property type="entry name" value="Histidine kinase-like ATPase, C-terminal domain"/>
    <property type="match status" value="1"/>
</dbReference>
<evidence type="ECO:0000256" key="4">
    <source>
        <dbReference type="ARBA" id="ARBA00022679"/>
    </source>
</evidence>
<keyword evidence="9" id="KW-0175">Coiled coil</keyword>
<keyword evidence="11" id="KW-1133">Transmembrane helix</keyword>
<dbReference type="InterPro" id="IPR055558">
    <property type="entry name" value="DUF7134"/>
</dbReference>
<keyword evidence="7" id="KW-0067">ATP-binding</keyword>
<dbReference type="Pfam" id="PF23539">
    <property type="entry name" value="DUF7134"/>
    <property type="match status" value="1"/>
</dbReference>
<feature type="domain" description="Histidine kinase/HSP90-like ATPase" evidence="12">
    <location>
        <begin position="314"/>
        <end position="406"/>
    </location>
</feature>
<dbReference type="GO" id="GO:0046983">
    <property type="term" value="F:protein dimerization activity"/>
    <property type="evidence" value="ECO:0007669"/>
    <property type="project" value="InterPro"/>
</dbReference>
<dbReference type="RefSeq" id="WP_203832595.1">
    <property type="nucleotide sequence ID" value="NZ_BOMP01000060.1"/>
</dbReference>
<dbReference type="Gene3D" id="1.20.5.1930">
    <property type="match status" value="1"/>
</dbReference>
<comment type="caution">
    <text evidence="14">The sequence shown here is derived from an EMBL/GenBank/DDBJ whole genome shotgun (WGS) entry which is preliminary data.</text>
</comment>
<dbReference type="EC" id="2.7.13.3" evidence="2"/>
<dbReference type="InterPro" id="IPR036890">
    <property type="entry name" value="HATPase_C_sf"/>
</dbReference>
<dbReference type="GO" id="GO:0005524">
    <property type="term" value="F:ATP binding"/>
    <property type="evidence" value="ECO:0007669"/>
    <property type="project" value="UniProtKB-KW"/>
</dbReference>
<evidence type="ECO:0000256" key="8">
    <source>
        <dbReference type="ARBA" id="ARBA00023012"/>
    </source>
</evidence>
<protein>
    <recommendedName>
        <fullName evidence="2">histidine kinase</fullName>
        <ecNumber evidence="2">2.7.13.3</ecNumber>
    </recommendedName>
</protein>
<evidence type="ECO:0000256" key="3">
    <source>
        <dbReference type="ARBA" id="ARBA00022553"/>
    </source>
</evidence>
<reference evidence="13 16" key="2">
    <citation type="submission" date="2021-01" db="EMBL/GenBank/DDBJ databases">
        <title>Whole genome shotgun sequence of Actinoplanes lobatus NBRC 12513.</title>
        <authorList>
            <person name="Komaki H."/>
            <person name="Tamura T."/>
        </authorList>
    </citation>
    <scope>NUCLEOTIDE SEQUENCE [LARGE SCALE GENOMIC DNA]</scope>
    <source>
        <strain evidence="13 16">NBRC 12513</strain>
    </source>
</reference>
<dbReference type="GO" id="GO:0016020">
    <property type="term" value="C:membrane"/>
    <property type="evidence" value="ECO:0007669"/>
    <property type="project" value="InterPro"/>
</dbReference>
<feature type="transmembrane region" description="Helical" evidence="11">
    <location>
        <begin position="35"/>
        <end position="55"/>
    </location>
</feature>
<evidence type="ECO:0000313" key="16">
    <source>
        <dbReference type="Proteomes" id="UP000631312"/>
    </source>
</evidence>
<keyword evidence="5" id="KW-0547">Nucleotide-binding</keyword>